<accession>A0A084QJF0</accession>
<evidence type="ECO:0000256" key="3">
    <source>
        <dbReference type="ARBA" id="ARBA00022833"/>
    </source>
</evidence>
<keyword evidence="5" id="KW-0812">Transmembrane</keyword>
<keyword evidence="5" id="KW-1133">Transmembrane helix</keyword>
<proteinExistence type="predicted"/>
<feature type="transmembrane region" description="Helical" evidence="5">
    <location>
        <begin position="219"/>
        <end position="242"/>
    </location>
</feature>
<keyword evidence="3" id="KW-0862">Zinc</keyword>
<dbReference type="SUPFAM" id="SSF57850">
    <property type="entry name" value="RING/U-box"/>
    <property type="match status" value="1"/>
</dbReference>
<feature type="transmembrane region" description="Helical" evidence="5">
    <location>
        <begin position="155"/>
        <end position="172"/>
    </location>
</feature>
<keyword evidence="1" id="KW-0479">Metal-binding</keyword>
<name>A0A084QJF0_STAC4</name>
<evidence type="ECO:0000256" key="1">
    <source>
        <dbReference type="ARBA" id="ARBA00022723"/>
    </source>
</evidence>
<dbReference type="PROSITE" id="PS51292">
    <property type="entry name" value="ZF_RING_CH"/>
    <property type="match status" value="1"/>
</dbReference>
<dbReference type="CDD" id="cd16495">
    <property type="entry name" value="RING_CH-C4HC3_MARCH"/>
    <property type="match status" value="1"/>
</dbReference>
<sequence>MDSQPTWDWSSVGDNPAQSADNSTTQPQPDEPPASNSHNHDRSRASGRQYGPRTCRICLENVYPTFEGGAASTLGLPSSSRPTYVSEDPELGRLLSPCKCKGSQKYVHEGCLQAWRLANPTATRNYWSCPTCKFTYRMARLQWAALLTSKWAQSALTLIVLLLCVFVFGFIADPILDFWFDPMGTISETLTSVITDIEAMDPPRYAESSSWQDHFLKGFFSLGLLGFLKSMLAMSPWQWFNIRTNGGLGSRRGGTGRARVDNINILYVLIGVVTFLVGTWKVVNAVSSRVLKNVSDRVVDIGEDDDDETAENAARKDQ</sequence>
<dbReference type="EMBL" id="KL660702">
    <property type="protein sequence ID" value="KFA64085.1"/>
    <property type="molecule type" value="Genomic_DNA"/>
</dbReference>
<dbReference type="HOGENOM" id="CLU_047453_0_0_1"/>
<dbReference type="Proteomes" id="UP000028524">
    <property type="component" value="Unassembled WGS sequence"/>
</dbReference>
<gene>
    <name evidence="7" type="ORF">S40285_07489</name>
</gene>
<dbReference type="AlphaFoldDB" id="A0A084QJF0"/>
<feature type="region of interest" description="Disordered" evidence="4">
    <location>
        <begin position="1"/>
        <end position="49"/>
    </location>
</feature>
<feature type="transmembrane region" description="Helical" evidence="5">
    <location>
        <begin position="263"/>
        <end position="283"/>
    </location>
</feature>
<dbReference type="SMART" id="SM00744">
    <property type="entry name" value="RINGv"/>
    <property type="match status" value="1"/>
</dbReference>
<dbReference type="Gene3D" id="3.30.40.10">
    <property type="entry name" value="Zinc/RING finger domain, C3HC4 (zinc finger)"/>
    <property type="match status" value="1"/>
</dbReference>
<dbReference type="GO" id="GO:0008270">
    <property type="term" value="F:zinc ion binding"/>
    <property type="evidence" value="ECO:0007669"/>
    <property type="project" value="UniProtKB-KW"/>
</dbReference>
<dbReference type="PANTHER" id="PTHR46347:SF1">
    <property type="entry name" value="RING_FYVE_PHD ZINC FINGER SUPERFAMILY PROTEIN"/>
    <property type="match status" value="1"/>
</dbReference>
<reference evidence="7 8" key="1">
    <citation type="journal article" date="2014" name="BMC Genomics">
        <title>Comparative genome sequencing reveals chemotype-specific gene clusters in the toxigenic black mold Stachybotrys.</title>
        <authorList>
            <person name="Semeiks J."/>
            <person name="Borek D."/>
            <person name="Otwinowski Z."/>
            <person name="Grishin N.V."/>
        </authorList>
    </citation>
    <scope>NUCLEOTIDE SEQUENCE [LARGE SCALE GENOMIC DNA]</scope>
    <source>
        <strain evidence="7 8">IBT 40285</strain>
    </source>
</reference>
<dbReference type="InParanoid" id="A0A084QJF0"/>
<evidence type="ECO:0000259" key="6">
    <source>
        <dbReference type="PROSITE" id="PS51292"/>
    </source>
</evidence>
<dbReference type="STRING" id="1283841.A0A084QJF0"/>
<keyword evidence="5" id="KW-0472">Membrane</keyword>
<dbReference type="OrthoDB" id="264354at2759"/>
<evidence type="ECO:0000256" key="2">
    <source>
        <dbReference type="ARBA" id="ARBA00022771"/>
    </source>
</evidence>
<dbReference type="InterPro" id="IPR011016">
    <property type="entry name" value="Znf_RING-CH"/>
</dbReference>
<dbReference type="InterPro" id="IPR013083">
    <property type="entry name" value="Znf_RING/FYVE/PHD"/>
</dbReference>
<evidence type="ECO:0000256" key="5">
    <source>
        <dbReference type="SAM" id="Phobius"/>
    </source>
</evidence>
<evidence type="ECO:0000313" key="7">
    <source>
        <dbReference type="EMBL" id="KFA64085.1"/>
    </source>
</evidence>
<feature type="domain" description="RING-CH-type" evidence="6">
    <location>
        <begin position="47"/>
        <end position="139"/>
    </location>
</feature>
<evidence type="ECO:0000256" key="4">
    <source>
        <dbReference type="SAM" id="MobiDB-lite"/>
    </source>
</evidence>
<protein>
    <recommendedName>
        <fullName evidence="6">RING-CH-type domain-containing protein</fullName>
    </recommendedName>
</protein>
<keyword evidence="2" id="KW-0863">Zinc-finger</keyword>
<evidence type="ECO:0000313" key="8">
    <source>
        <dbReference type="Proteomes" id="UP000028524"/>
    </source>
</evidence>
<organism evidence="7 8">
    <name type="scientific">Stachybotrys chlorohalonatus (strain IBT 40285)</name>
    <dbReference type="NCBI Taxonomy" id="1283841"/>
    <lineage>
        <taxon>Eukaryota</taxon>
        <taxon>Fungi</taxon>
        <taxon>Dikarya</taxon>
        <taxon>Ascomycota</taxon>
        <taxon>Pezizomycotina</taxon>
        <taxon>Sordariomycetes</taxon>
        <taxon>Hypocreomycetidae</taxon>
        <taxon>Hypocreales</taxon>
        <taxon>Stachybotryaceae</taxon>
        <taxon>Stachybotrys</taxon>
    </lineage>
</organism>
<dbReference type="PANTHER" id="PTHR46347">
    <property type="entry name" value="RING/FYVE/PHD ZINC FINGER SUPERFAMILY PROTEIN"/>
    <property type="match status" value="1"/>
</dbReference>
<keyword evidence="8" id="KW-1185">Reference proteome</keyword>
<feature type="compositionally biased region" description="Polar residues" evidence="4">
    <location>
        <begin position="1"/>
        <end position="28"/>
    </location>
</feature>
<dbReference type="OMA" id="CLQSWRH"/>
<dbReference type="Pfam" id="PF12906">
    <property type="entry name" value="RINGv"/>
    <property type="match status" value="1"/>
</dbReference>